<keyword evidence="1" id="KW-0472">Membrane</keyword>
<feature type="transmembrane region" description="Helical" evidence="1">
    <location>
        <begin position="15"/>
        <end position="36"/>
    </location>
</feature>
<protein>
    <recommendedName>
        <fullName evidence="4">DUF5666 domain-containing protein</fullName>
    </recommendedName>
</protein>
<comment type="caution">
    <text evidence="2">The sequence shown here is derived from an EMBL/GenBank/DDBJ whole genome shotgun (WGS) entry which is preliminary data.</text>
</comment>
<dbReference type="AlphaFoldDB" id="A0A1G2ID06"/>
<dbReference type="STRING" id="1802214.A2908_03570"/>
<evidence type="ECO:0000313" key="3">
    <source>
        <dbReference type="Proteomes" id="UP000176774"/>
    </source>
</evidence>
<dbReference type="Proteomes" id="UP000176774">
    <property type="component" value="Unassembled WGS sequence"/>
</dbReference>
<evidence type="ECO:0008006" key="4">
    <source>
        <dbReference type="Google" id="ProtNLM"/>
    </source>
</evidence>
<dbReference type="EMBL" id="MHPA01000024">
    <property type="protein sequence ID" value="OGZ72593.1"/>
    <property type="molecule type" value="Genomic_DNA"/>
</dbReference>
<keyword evidence="1" id="KW-0812">Transmembrane</keyword>
<accession>A0A1G2ID06</accession>
<evidence type="ECO:0000313" key="2">
    <source>
        <dbReference type="EMBL" id="OGZ72593.1"/>
    </source>
</evidence>
<gene>
    <name evidence="2" type="ORF">A2908_03570</name>
</gene>
<keyword evidence="1" id="KW-1133">Transmembrane helix</keyword>
<evidence type="ECO:0000256" key="1">
    <source>
        <dbReference type="SAM" id="Phobius"/>
    </source>
</evidence>
<organism evidence="2 3">
    <name type="scientific">Candidatus Staskawiczbacteria bacterium RIFCSPLOWO2_01_FULL_38_12b</name>
    <dbReference type="NCBI Taxonomy" id="1802214"/>
    <lineage>
        <taxon>Bacteria</taxon>
        <taxon>Candidatus Staskawicziibacteriota</taxon>
    </lineage>
</organism>
<sequence>MELNKMSDFIKSKTAIFIIVILFVIAIIISSFSLGVSVGYRKARFSYAWGENYHKNFGGPRGGFLMSFTKDFMGGDFIEAHGAFGLIIAISDSELVIKGKDNVEKIITINEKTDIRRFHDAITIKDLVPDEHIVVIGNPNDQGKIDAKFIRVMPATPNLPMPFQLKIK</sequence>
<name>A0A1G2ID06_9BACT</name>
<reference evidence="2 3" key="1">
    <citation type="journal article" date="2016" name="Nat. Commun.">
        <title>Thousands of microbial genomes shed light on interconnected biogeochemical processes in an aquifer system.</title>
        <authorList>
            <person name="Anantharaman K."/>
            <person name="Brown C.T."/>
            <person name="Hug L.A."/>
            <person name="Sharon I."/>
            <person name="Castelle C.J."/>
            <person name="Probst A.J."/>
            <person name="Thomas B.C."/>
            <person name="Singh A."/>
            <person name="Wilkins M.J."/>
            <person name="Karaoz U."/>
            <person name="Brodie E.L."/>
            <person name="Williams K.H."/>
            <person name="Hubbard S.S."/>
            <person name="Banfield J.F."/>
        </authorList>
    </citation>
    <scope>NUCLEOTIDE SEQUENCE [LARGE SCALE GENOMIC DNA]</scope>
</reference>
<proteinExistence type="predicted"/>